<dbReference type="Proteomes" id="UP000650833">
    <property type="component" value="Unassembled WGS sequence"/>
</dbReference>
<gene>
    <name evidence="2" type="ORF">INT46_003663</name>
</gene>
<accession>A0A8H7REC4</accession>
<evidence type="ECO:0000256" key="1">
    <source>
        <dbReference type="SAM" id="MobiDB-lite"/>
    </source>
</evidence>
<organism evidence="2 3">
    <name type="scientific">Mucor plumbeus</name>
    <dbReference type="NCBI Taxonomy" id="97098"/>
    <lineage>
        <taxon>Eukaryota</taxon>
        <taxon>Fungi</taxon>
        <taxon>Fungi incertae sedis</taxon>
        <taxon>Mucoromycota</taxon>
        <taxon>Mucoromycotina</taxon>
        <taxon>Mucoromycetes</taxon>
        <taxon>Mucorales</taxon>
        <taxon>Mucorineae</taxon>
        <taxon>Mucoraceae</taxon>
        <taxon>Mucor</taxon>
    </lineage>
</organism>
<dbReference type="EMBL" id="JAEPRC010000101">
    <property type="protein sequence ID" value="KAG2209088.1"/>
    <property type="molecule type" value="Genomic_DNA"/>
</dbReference>
<feature type="compositionally biased region" description="Acidic residues" evidence="1">
    <location>
        <begin position="271"/>
        <end position="280"/>
    </location>
</feature>
<keyword evidence="3" id="KW-1185">Reference proteome</keyword>
<proteinExistence type="predicted"/>
<evidence type="ECO:0000313" key="2">
    <source>
        <dbReference type="EMBL" id="KAG2209088.1"/>
    </source>
</evidence>
<feature type="compositionally biased region" description="Basic and acidic residues" evidence="1">
    <location>
        <begin position="304"/>
        <end position="313"/>
    </location>
</feature>
<comment type="caution">
    <text evidence="2">The sequence shown here is derived from an EMBL/GenBank/DDBJ whole genome shotgun (WGS) entry which is preliminary data.</text>
</comment>
<evidence type="ECO:0000313" key="3">
    <source>
        <dbReference type="Proteomes" id="UP000650833"/>
    </source>
</evidence>
<reference evidence="2" key="1">
    <citation type="submission" date="2020-12" db="EMBL/GenBank/DDBJ databases">
        <title>Metabolic potential, ecology and presence of endohyphal bacteria is reflected in genomic diversity of Mucoromycotina.</title>
        <authorList>
            <person name="Muszewska A."/>
            <person name="Okrasinska A."/>
            <person name="Steczkiewicz K."/>
            <person name="Drgas O."/>
            <person name="Orlowska M."/>
            <person name="Perlinska-Lenart U."/>
            <person name="Aleksandrzak-Piekarczyk T."/>
            <person name="Szatraj K."/>
            <person name="Zielenkiewicz U."/>
            <person name="Pilsyk S."/>
            <person name="Malc E."/>
            <person name="Mieczkowski P."/>
            <person name="Kruszewska J.S."/>
            <person name="Biernat P."/>
            <person name="Pawlowska J."/>
        </authorList>
    </citation>
    <scope>NUCLEOTIDE SEQUENCE</scope>
    <source>
        <strain evidence="2">CBS 226.32</strain>
    </source>
</reference>
<sequence>MLLHDLFSNLKIIHHHKKEESEYAHVPDYTPTILKKIEGDHQHHHHHHVYHLHQSESHAPSAYLTCGPKGEEEQDSSLFVAEPGTERRGTFRTNEPIWVCTASVALEHKADVNGNGLIILDDQSQKLLENAYKNKTMTCQLAEDSATGSCTVHFAYDGTAFTSTTTVTSNDNTTGIRQLTYDTDIKRMITPVWWFEKKGLNGKKELSRFDWKNQIRLEAYDDANATLALTDDSFPEPFTAVLSQAKHKDAQEWQGFIYLDTVPCRGSVCDSNDEESEDEYHDLNIQGKDNFPNFNNFNDEENQEELRQEEAYRKAHITRK</sequence>
<dbReference type="OrthoDB" id="2232176at2759"/>
<feature type="region of interest" description="Disordered" evidence="1">
    <location>
        <begin position="270"/>
        <end position="320"/>
    </location>
</feature>
<protein>
    <submittedName>
        <fullName evidence="2">Uncharacterized protein</fullName>
    </submittedName>
</protein>
<name>A0A8H7REC4_9FUNG</name>
<dbReference type="AlphaFoldDB" id="A0A8H7REC4"/>